<reference evidence="1" key="1">
    <citation type="submission" date="2019-01" db="EMBL/GenBank/DDBJ databases">
        <title>Draft genome sequences of three monokaryotic isolates of the white-rot basidiomycete fungus Dichomitus squalens.</title>
        <authorList>
            <consortium name="DOE Joint Genome Institute"/>
            <person name="Lopez S.C."/>
            <person name="Andreopoulos B."/>
            <person name="Pangilinan J."/>
            <person name="Lipzen A."/>
            <person name="Riley R."/>
            <person name="Ahrendt S."/>
            <person name="Ng V."/>
            <person name="Barry K."/>
            <person name="Daum C."/>
            <person name="Grigoriev I.V."/>
            <person name="Hilden K.S."/>
            <person name="Makela M.R."/>
            <person name="de Vries R.P."/>
        </authorList>
    </citation>
    <scope>NUCLEOTIDE SEQUENCE [LARGE SCALE GENOMIC DNA]</scope>
    <source>
        <strain evidence="1">OM18370.1</strain>
    </source>
</reference>
<dbReference type="Proteomes" id="UP000292957">
    <property type="component" value="Unassembled WGS sequence"/>
</dbReference>
<accession>A0A4Q9M4Z8</accession>
<organism evidence="1">
    <name type="scientific">Dichomitus squalens</name>
    <dbReference type="NCBI Taxonomy" id="114155"/>
    <lineage>
        <taxon>Eukaryota</taxon>
        <taxon>Fungi</taxon>
        <taxon>Dikarya</taxon>
        <taxon>Basidiomycota</taxon>
        <taxon>Agaricomycotina</taxon>
        <taxon>Agaricomycetes</taxon>
        <taxon>Polyporales</taxon>
        <taxon>Polyporaceae</taxon>
        <taxon>Dichomitus</taxon>
    </lineage>
</organism>
<proteinExistence type="predicted"/>
<dbReference type="EMBL" id="ML143620">
    <property type="protein sequence ID" value="TBU21347.1"/>
    <property type="molecule type" value="Genomic_DNA"/>
</dbReference>
<dbReference type="AlphaFoldDB" id="A0A4Q9M4Z8"/>
<sequence>MRSPVTLSCRCSSIGVAYMHNPKQLFHLPTPAQSNSSQILSDARMYLAVVITLAPTESSSCRGPRDIGHQGLIKQGVSLKHTHSSTINCHNDALDGLWCIGAHIPLVLSPSGWQNVVACLIKIDFRRRHFHRGKGLDVHVTLFRFKYVFLHHGNLDADALYSG</sequence>
<protein>
    <submittedName>
        <fullName evidence="1">Uncharacterized protein</fullName>
    </submittedName>
</protein>
<gene>
    <name evidence="1" type="ORF">BD311DRAFT_772259</name>
</gene>
<name>A0A4Q9M4Z8_9APHY</name>
<evidence type="ECO:0000313" key="1">
    <source>
        <dbReference type="EMBL" id="TBU21347.1"/>
    </source>
</evidence>